<dbReference type="Pfam" id="PF00155">
    <property type="entry name" value="Aminotran_1_2"/>
    <property type="match status" value="1"/>
</dbReference>
<dbReference type="Pfam" id="PF00392">
    <property type="entry name" value="GntR"/>
    <property type="match status" value="1"/>
</dbReference>
<evidence type="ECO:0000256" key="3">
    <source>
        <dbReference type="ARBA" id="ARBA00023015"/>
    </source>
</evidence>
<accession>A0A2G4YWF7</accession>
<dbReference type="SMART" id="SM00345">
    <property type="entry name" value="HTH_GNTR"/>
    <property type="match status" value="1"/>
</dbReference>
<name>A0A2G4YWF7_9PROT</name>
<dbReference type="InterPro" id="IPR015421">
    <property type="entry name" value="PyrdxlP-dep_Trfase_major"/>
</dbReference>
<dbReference type="InParanoid" id="A0A2G4YWF7"/>
<evidence type="ECO:0000256" key="5">
    <source>
        <dbReference type="ARBA" id="ARBA00023163"/>
    </source>
</evidence>
<keyword evidence="5" id="KW-0804">Transcription</keyword>
<comment type="caution">
    <text evidence="7">The sequence shown here is derived from an EMBL/GenBank/DDBJ whole genome shotgun (WGS) entry which is preliminary data.</text>
</comment>
<protein>
    <recommendedName>
        <fullName evidence="6">HTH gntR-type domain-containing protein</fullName>
    </recommendedName>
</protein>
<dbReference type="InterPro" id="IPR004839">
    <property type="entry name" value="Aminotransferase_I/II_large"/>
</dbReference>
<dbReference type="InterPro" id="IPR036390">
    <property type="entry name" value="WH_DNA-bd_sf"/>
</dbReference>
<evidence type="ECO:0000313" key="7">
    <source>
        <dbReference type="EMBL" id="PHZ86649.1"/>
    </source>
</evidence>
<dbReference type="SUPFAM" id="SSF46785">
    <property type="entry name" value="Winged helix' DNA-binding domain"/>
    <property type="match status" value="1"/>
</dbReference>
<dbReference type="PROSITE" id="PS50949">
    <property type="entry name" value="HTH_GNTR"/>
    <property type="match status" value="1"/>
</dbReference>
<reference evidence="7 8" key="1">
    <citation type="submission" date="2017-10" db="EMBL/GenBank/DDBJ databases">
        <title>Frigbacter circumglobatus gen. nov. sp. nov., isolated from sediment cultured in situ.</title>
        <authorList>
            <person name="Zhao Z."/>
        </authorList>
    </citation>
    <scope>NUCLEOTIDE SEQUENCE [LARGE SCALE GENOMIC DNA]</scope>
    <source>
        <strain evidence="7 8">ZYL</strain>
    </source>
</reference>
<dbReference type="CDD" id="cd00609">
    <property type="entry name" value="AAT_like"/>
    <property type="match status" value="1"/>
</dbReference>
<dbReference type="GO" id="GO:0003700">
    <property type="term" value="F:DNA-binding transcription factor activity"/>
    <property type="evidence" value="ECO:0007669"/>
    <property type="project" value="InterPro"/>
</dbReference>
<dbReference type="Gene3D" id="1.10.10.10">
    <property type="entry name" value="Winged helix-like DNA-binding domain superfamily/Winged helix DNA-binding domain"/>
    <property type="match status" value="1"/>
</dbReference>
<dbReference type="InterPro" id="IPR015424">
    <property type="entry name" value="PyrdxlP-dep_Trfase"/>
</dbReference>
<dbReference type="AlphaFoldDB" id="A0A2G4YWF7"/>
<keyword evidence="3" id="KW-0805">Transcription regulation</keyword>
<evidence type="ECO:0000313" key="8">
    <source>
        <dbReference type="Proteomes" id="UP000229730"/>
    </source>
</evidence>
<dbReference type="GO" id="GO:0030170">
    <property type="term" value="F:pyridoxal phosphate binding"/>
    <property type="evidence" value="ECO:0007669"/>
    <property type="project" value="InterPro"/>
</dbReference>
<dbReference type="CDD" id="cd07377">
    <property type="entry name" value="WHTH_GntR"/>
    <property type="match status" value="1"/>
</dbReference>
<keyword evidence="2" id="KW-0663">Pyridoxal phosphate</keyword>
<dbReference type="InterPro" id="IPR036388">
    <property type="entry name" value="WH-like_DNA-bd_sf"/>
</dbReference>
<dbReference type="PANTHER" id="PTHR46577:SF1">
    <property type="entry name" value="HTH-TYPE TRANSCRIPTIONAL REGULATORY PROTEIN GABR"/>
    <property type="match status" value="1"/>
</dbReference>
<gene>
    <name evidence="7" type="ORF">CRD36_01885</name>
</gene>
<feature type="domain" description="HTH gntR-type" evidence="6">
    <location>
        <begin position="14"/>
        <end position="82"/>
    </location>
</feature>
<dbReference type="OrthoDB" id="9808770at2"/>
<dbReference type="RefSeq" id="WP_099471025.1">
    <property type="nucleotide sequence ID" value="NZ_CP041025.1"/>
</dbReference>
<dbReference type="InterPro" id="IPR051446">
    <property type="entry name" value="HTH_trans_reg/aminotransferase"/>
</dbReference>
<evidence type="ECO:0000256" key="4">
    <source>
        <dbReference type="ARBA" id="ARBA00023125"/>
    </source>
</evidence>
<dbReference type="Gene3D" id="3.40.640.10">
    <property type="entry name" value="Type I PLP-dependent aspartate aminotransferase-like (Major domain)"/>
    <property type="match status" value="1"/>
</dbReference>
<proteinExistence type="inferred from homology"/>
<comment type="similarity">
    <text evidence="1">In the C-terminal section; belongs to the class-I pyridoxal-phosphate-dependent aminotransferase family.</text>
</comment>
<dbReference type="PANTHER" id="PTHR46577">
    <property type="entry name" value="HTH-TYPE TRANSCRIPTIONAL REGULATORY PROTEIN GABR"/>
    <property type="match status" value="1"/>
</dbReference>
<evidence type="ECO:0000256" key="2">
    <source>
        <dbReference type="ARBA" id="ARBA00022898"/>
    </source>
</evidence>
<dbReference type="InterPro" id="IPR000524">
    <property type="entry name" value="Tscrpt_reg_HTH_GntR"/>
</dbReference>
<keyword evidence="4" id="KW-0238">DNA-binding</keyword>
<evidence type="ECO:0000256" key="1">
    <source>
        <dbReference type="ARBA" id="ARBA00005384"/>
    </source>
</evidence>
<organism evidence="7 8">
    <name type="scientific">Paremcibacter congregatus</name>
    <dbReference type="NCBI Taxonomy" id="2043170"/>
    <lineage>
        <taxon>Bacteria</taxon>
        <taxon>Pseudomonadati</taxon>
        <taxon>Pseudomonadota</taxon>
        <taxon>Alphaproteobacteria</taxon>
        <taxon>Emcibacterales</taxon>
        <taxon>Emcibacteraceae</taxon>
        <taxon>Paremcibacter</taxon>
    </lineage>
</organism>
<dbReference type="SUPFAM" id="SSF53383">
    <property type="entry name" value="PLP-dependent transferases"/>
    <property type="match status" value="1"/>
</dbReference>
<evidence type="ECO:0000259" key="6">
    <source>
        <dbReference type="PROSITE" id="PS50949"/>
    </source>
</evidence>
<dbReference type="EMBL" id="PDEM01000007">
    <property type="protein sequence ID" value="PHZ86649.1"/>
    <property type="molecule type" value="Genomic_DNA"/>
</dbReference>
<keyword evidence="8" id="KW-1185">Reference proteome</keyword>
<sequence length="475" mass="53825">MTSLHITLRRDHTETLQAQLIRYLKQHIRQRQIAQNQRLPSSRALARDLQVSRIVTLAAYEQLIAEGYLITRPGAGTYCATDIPPESPAPLAYHGPDWFTPPPAPTTPPDVDINFMLGRPAGTRFDDAAWKRAWRRALAQPFHNQPPPPEGILPLRQALADHMARSRGIRCQAQDIVITTGAADVINLLARVTAPFQPQCCLENPGFIAAHQTFTRYGHDIRLLNIDHDGLRTVDLPETPGRAKVLFCTPSHQFPVGFRLSLDRRHQVMDWARRHDALILEDDYDSEFRHDVAPLPPLKELDQTGHVLYFSSLSKSLSPAIRIGYMIAPATIRQAVAREIDQNHMQPTWLLQQAMAHYIEKGDLDKHLRRMRRHYGKLHKTMKSGLSGLPEGIKIHGLDAGLHCCLELPAHNRDHLHQELIRRGVYITGLDRYYQGPPPWQGYALGYSHLTSEEITRGCDALCQVLKILRVQGRL</sequence>
<dbReference type="Proteomes" id="UP000229730">
    <property type="component" value="Unassembled WGS sequence"/>
</dbReference>
<dbReference type="GO" id="GO:0003677">
    <property type="term" value="F:DNA binding"/>
    <property type="evidence" value="ECO:0007669"/>
    <property type="project" value="UniProtKB-KW"/>
</dbReference>